<dbReference type="Proteomes" id="UP000787635">
    <property type="component" value="Unassembled WGS sequence"/>
</dbReference>
<organism evidence="6 7">
    <name type="scientific">Falsiroseomonas selenitidurans</name>
    <dbReference type="NCBI Taxonomy" id="2716335"/>
    <lineage>
        <taxon>Bacteria</taxon>
        <taxon>Pseudomonadati</taxon>
        <taxon>Pseudomonadota</taxon>
        <taxon>Alphaproteobacteria</taxon>
        <taxon>Acetobacterales</taxon>
        <taxon>Roseomonadaceae</taxon>
        <taxon>Falsiroseomonas</taxon>
    </lineage>
</organism>
<feature type="transmembrane region" description="Helical" evidence="5">
    <location>
        <begin position="12"/>
        <end position="38"/>
    </location>
</feature>
<evidence type="ECO:0000256" key="2">
    <source>
        <dbReference type="ARBA" id="ARBA00022692"/>
    </source>
</evidence>
<comment type="subcellular location">
    <subcellularLocation>
        <location evidence="5">Cell membrane</location>
        <topology evidence="5">Multi-pass membrane protein</topology>
    </subcellularLocation>
    <subcellularLocation>
        <location evidence="1">Membrane</location>
        <topology evidence="1">Multi-pass membrane protein</topology>
    </subcellularLocation>
</comment>
<evidence type="ECO:0000256" key="4">
    <source>
        <dbReference type="ARBA" id="ARBA00023136"/>
    </source>
</evidence>
<keyword evidence="3 5" id="KW-1133">Transmembrane helix</keyword>
<feature type="transmembrane region" description="Helical" evidence="5">
    <location>
        <begin position="149"/>
        <end position="169"/>
    </location>
</feature>
<evidence type="ECO:0000313" key="7">
    <source>
        <dbReference type="Proteomes" id="UP000787635"/>
    </source>
</evidence>
<feature type="transmembrane region" description="Helical" evidence="5">
    <location>
        <begin position="91"/>
        <end position="110"/>
    </location>
</feature>
<evidence type="ECO:0000256" key="1">
    <source>
        <dbReference type="ARBA" id="ARBA00004141"/>
    </source>
</evidence>
<evidence type="ECO:0000256" key="3">
    <source>
        <dbReference type="ARBA" id="ARBA00022989"/>
    </source>
</evidence>
<feature type="transmembrane region" description="Helical" evidence="5">
    <location>
        <begin position="58"/>
        <end position="79"/>
    </location>
</feature>
<feature type="transmembrane region" description="Helical" evidence="5">
    <location>
        <begin position="189"/>
        <end position="209"/>
    </location>
</feature>
<feature type="transmembrane region" description="Helical" evidence="5">
    <location>
        <begin position="116"/>
        <end position="137"/>
    </location>
</feature>
<comment type="caution">
    <text evidence="6">The sequence shown here is derived from an EMBL/GenBank/DDBJ whole genome shotgun (WGS) entry which is preliminary data.</text>
</comment>
<keyword evidence="2 5" id="KW-0812">Transmembrane</keyword>
<dbReference type="Pfam" id="PF01925">
    <property type="entry name" value="TauE"/>
    <property type="match status" value="1"/>
</dbReference>
<gene>
    <name evidence="6" type="ORF">HEQ75_24750</name>
</gene>
<keyword evidence="4 5" id="KW-0472">Membrane</keyword>
<feature type="transmembrane region" description="Helical" evidence="5">
    <location>
        <begin position="250"/>
        <end position="269"/>
    </location>
</feature>
<keyword evidence="7" id="KW-1185">Reference proteome</keyword>
<dbReference type="PANTHER" id="PTHR43483:SF3">
    <property type="entry name" value="MEMBRANE TRANSPORTER PROTEIN HI_0806-RELATED"/>
    <property type="match status" value="1"/>
</dbReference>
<dbReference type="InterPro" id="IPR002781">
    <property type="entry name" value="TM_pro_TauE-like"/>
</dbReference>
<dbReference type="RefSeq" id="WP_168034808.1">
    <property type="nucleotide sequence ID" value="NZ_JAAVNE010000064.1"/>
</dbReference>
<protein>
    <recommendedName>
        <fullName evidence="5">Probable membrane transporter protein</fullName>
    </recommendedName>
</protein>
<keyword evidence="5" id="KW-1003">Cell membrane</keyword>
<evidence type="ECO:0000256" key="5">
    <source>
        <dbReference type="RuleBase" id="RU363041"/>
    </source>
</evidence>
<reference evidence="6 7" key="1">
    <citation type="submission" date="2020-03" db="EMBL/GenBank/DDBJ databases">
        <title>Roseomonas selenitidurans sp. nov. isolated from urban soil.</title>
        <authorList>
            <person name="Liu H."/>
        </authorList>
    </citation>
    <scope>NUCLEOTIDE SEQUENCE [LARGE SCALE GENOMIC DNA]</scope>
    <source>
        <strain evidence="6 7">BU-1</strain>
    </source>
</reference>
<name>A0ABX1EA73_9PROT</name>
<dbReference type="PANTHER" id="PTHR43483">
    <property type="entry name" value="MEMBRANE TRANSPORTER PROTEIN HI_0806-RELATED"/>
    <property type="match status" value="1"/>
</dbReference>
<dbReference type="EMBL" id="JAAVNE010000064">
    <property type="protein sequence ID" value="NKC34089.1"/>
    <property type="molecule type" value="Genomic_DNA"/>
</dbReference>
<accession>A0ABX1EA73</accession>
<feature type="transmembrane region" description="Helical" evidence="5">
    <location>
        <begin position="221"/>
        <end position="244"/>
    </location>
</feature>
<comment type="similarity">
    <text evidence="5">Belongs to the 4-toluene sulfonate uptake permease (TSUP) (TC 2.A.102) family.</text>
</comment>
<evidence type="ECO:0000313" key="6">
    <source>
        <dbReference type="EMBL" id="NKC34089.1"/>
    </source>
</evidence>
<proteinExistence type="inferred from homology"/>
<sequence>MSLFLAYSPTGVLVLLLAGGLIGAIGGLLGIGGGIIAVPVLLEILARPQLAAADATGLAIGTAQAVVVLAAASAAWAHAGAGTIDRGILRAWLPATLLGGLLGLALAPFVPTTVALAAFALLALALAAAVVAGNRVLLAAAPPRGRLGWLVPAAIGLASTLLGVGAGTLSGPVLGLFGVPLPRAVGAGAVFNLVVAAPAVLGYALAGWGRPGLPADALGHVSLVAAALLAVPAMLVAPMAARWATRLSQSVLRAAFAACLLAIALRLAWRIL</sequence>